<dbReference type="GO" id="GO:0019068">
    <property type="term" value="P:virion assembly"/>
    <property type="evidence" value="ECO:0007669"/>
    <property type="project" value="InterPro"/>
</dbReference>
<dbReference type="AlphaFoldDB" id="A0A3L7ALH4"/>
<evidence type="ECO:0000313" key="2">
    <source>
        <dbReference type="EMBL" id="RLP80570.1"/>
    </source>
</evidence>
<keyword evidence="3" id="KW-1185">Reference proteome</keyword>
<feature type="region of interest" description="Disordered" evidence="1">
    <location>
        <begin position="526"/>
        <end position="550"/>
    </location>
</feature>
<dbReference type="InterPro" id="IPR006429">
    <property type="entry name" value="Phage_lambda_portal"/>
</dbReference>
<dbReference type="Proteomes" id="UP000269692">
    <property type="component" value="Unassembled WGS sequence"/>
</dbReference>
<proteinExistence type="predicted"/>
<dbReference type="RefSeq" id="WP_121622363.1">
    <property type="nucleotide sequence ID" value="NZ_JACIIW010000006.1"/>
</dbReference>
<evidence type="ECO:0000256" key="1">
    <source>
        <dbReference type="SAM" id="MobiDB-lite"/>
    </source>
</evidence>
<protein>
    <submittedName>
        <fullName evidence="2">Phage portal protein</fullName>
    </submittedName>
</protein>
<dbReference type="OrthoDB" id="9770450at2"/>
<evidence type="ECO:0000313" key="3">
    <source>
        <dbReference type="Proteomes" id="UP000269692"/>
    </source>
</evidence>
<dbReference type="Pfam" id="PF05136">
    <property type="entry name" value="Phage_portal_2"/>
    <property type="match status" value="1"/>
</dbReference>
<accession>A0A3L7ALH4</accession>
<organism evidence="2 3">
    <name type="scientific">Xanthobacter tagetidis</name>
    <dbReference type="NCBI Taxonomy" id="60216"/>
    <lineage>
        <taxon>Bacteria</taxon>
        <taxon>Pseudomonadati</taxon>
        <taxon>Pseudomonadota</taxon>
        <taxon>Alphaproteobacteria</taxon>
        <taxon>Hyphomicrobiales</taxon>
        <taxon>Xanthobacteraceae</taxon>
        <taxon>Xanthobacter</taxon>
    </lineage>
</organism>
<gene>
    <name evidence="2" type="ORF">D9R14_05855</name>
</gene>
<dbReference type="GO" id="GO:0005198">
    <property type="term" value="F:structural molecule activity"/>
    <property type="evidence" value="ECO:0007669"/>
    <property type="project" value="InterPro"/>
</dbReference>
<comment type="caution">
    <text evidence="2">The sequence shown here is derived from an EMBL/GenBank/DDBJ whole genome shotgun (WGS) entry which is preliminary data.</text>
</comment>
<reference evidence="2 3" key="1">
    <citation type="submission" date="2018-10" db="EMBL/GenBank/DDBJ databases">
        <title>Xanthobacter tagetidis genome sequencing and assembly.</title>
        <authorList>
            <person name="Maclea K.S."/>
            <person name="Goen A.E."/>
            <person name="Fatima S.A."/>
        </authorList>
    </citation>
    <scope>NUCLEOTIDE SEQUENCE [LARGE SCALE GENOMIC DNA]</scope>
    <source>
        <strain evidence="2 3">ATCC 700314</strain>
    </source>
</reference>
<name>A0A3L7ALH4_9HYPH</name>
<dbReference type="EMBL" id="RCTF01000003">
    <property type="protein sequence ID" value="RLP80570.1"/>
    <property type="molecule type" value="Genomic_DNA"/>
</dbReference>
<dbReference type="NCBIfam" id="TIGR01539">
    <property type="entry name" value="portal_lambda"/>
    <property type="match status" value="1"/>
</dbReference>
<sequence>MGLRSALAEFFRPGRAAAGQPGAPGAGERAIPRADAGYQGASRTHQDLASWLPRAFSAQSALSPDRNLLTSRIHDLARNDGWASAGLDRLVDNVIGGGWGLNALLNRRRLKLDDAAATDIAAQIEAEFEDWATDPDCWCDAEMRNGFGGLLALAYRHRAMDGEALAVISFDERGGPWATAIQVVDPDRLSQPQAAPETDRFRQGIELGPSTEPLAYHIRRAHPGEAFTWRDAEHLRVPRFMGGRRLVVHAFEPTRAGQIRGVPALASVVKKLRMLGRYDEAELQAAVINAVLAAFVTTPYDPDAMAEAMAGGSKTEDILDAMSAAREKHWAEAPPMTLPGAAINFLAPGEEIKLSNPHHPNSVFESFTRASLRNIASALGITYEQLSADWGQVNYSSARAALLEVWRGFTARAGHFAHQFVQPIYVRWFEEAVARRRIVLPRTSPSFEEARAAWTRARWRMPGRGWVDPLKEAQAADLRVRLGISTLEREAAEQGLDWEENLEQRARELKRVRELEASYGLPEGALLNPAAVPASAGGPDEQNEDVRNGL</sequence>